<evidence type="ECO:0000256" key="2">
    <source>
        <dbReference type="ARBA" id="ARBA00023002"/>
    </source>
</evidence>
<reference evidence="3" key="1">
    <citation type="submission" date="2018-05" db="EMBL/GenBank/DDBJ databases">
        <authorList>
            <person name="Lanie J.A."/>
            <person name="Ng W.-L."/>
            <person name="Kazmierczak K.M."/>
            <person name="Andrzejewski T.M."/>
            <person name="Davidsen T.M."/>
            <person name="Wayne K.J."/>
            <person name="Tettelin H."/>
            <person name="Glass J.I."/>
            <person name="Rusch D."/>
            <person name="Podicherti R."/>
            <person name="Tsui H.-C.T."/>
            <person name="Winkler M.E."/>
        </authorList>
    </citation>
    <scope>NUCLEOTIDE SEQUENCE</scope>
</reference>
<dbReference type="Pfam" id="PF00106">
    <property type="entry name" value="adh_short"/>
    <property type="match status" value="1"/>
</dbReference>
<dbReference type="CDD" id="cd05233">
    <property type="entry name" value="SDR_c"/>
    <property type="match status" value="1"/>
</dbReference>
<dbReference type="AlphaFoldDB" id="A0A382ILE9"/>
<dbReference type="SUPFAM" id="SSF51735">
    <property type="entry name" value="NAD(P)-binding Rossmann-fold domains"/>
    <property type="match status" value="1"/>
</dbReference>
<evidence type="ECO:0000313" key="3">
    <source>
        <dbReference type="EMBL" id="SVC00398.1"/>
    </source>
</evidence>
<evidence type="ECO:0000256" key="1">
    <source>
        <dbReference type="ARBA" id="ARBA00006484"/>
    </source>
</evidence>
<protein>
    <submittedName>
        <fullName evidence="3">Uncharacterized protein</fullName>
    </submittedName>
</protein>
<dbReference type="PANTHER" id="PTHR43639">
    <property type="entry name" value="OXIDOREDUCTASE, SHORT-CHAIN DEHYDROGENASE/REDUCTASE FAMILY (AFU_ORTHOLOGUE AFUA_5G02870)"/>
    <property type="match status" value="1"/>
</dbReference>
<name>A0A382ILE9_9ZZZZ</name>
<organism evidence="3">
    <name type="scientific">marine metagenome</name>
    <dbReference type="NCBI Taxonomy" id="408172"/>
    <lineage>
        <taxon>unclassified sequences</taxon>
        <taxon>metagenomes</taxon>
        <taxon>ecological metagenomes</taxon>
    </lineage>
</organism>
<dbReference type="InterPro" id="IPR036291">
    <property type="entry name" value="NAD(P)-bd_dom_sf"/>
</dbReference>
<dbReference type="PANTHER" id="PTHR43639:SF1">
    <property type="entry name" value="SHORT-CHAIN DEHYDROGENASE_REDUCTASE FAMILY PROTEIN"/>
    <property type="match status" value="1"/>
</dbReference>
<keyword evidence="2" id="KW-0560">Oxidoreductase</keyword>
<dbReference type="InterPro" id="IPR002347">
    <property type="entry name" value="SDR_fam"/>
</dbReference>
<accession>A0A382ILE9</accession>
<comment type="similarity">
    <text evidence="1">Belongs to the short-chain dehydrogenases/reductases (SDR) family.</text>
</comment>
<sequence length="250" mass="26810">MSTIDSADDRKNTENRVDDLSNKTILVTGASKGIGAAIVKSLTAAKASVVAHYCSDFAGIQAVLASAENGNIKSLQADFRNMEEVESLWQRAVDWRGGIDVLINNAATIRFTDGIDDSDSVWNETWEETLAVNVTAPCSLMRRAVPHYLERGGGIFISMSSWVAHRGPGTPALITYSASKAALMNATKTIARHYAKDNILAYSIAPGVVRTRMSEKFAAAAGGEEVVTATLAMKEWIPPSDLANLATFLS</sequence>
<proteinExistence type="inferred from homology"/>
<dbReference type="Gene3D" id="3.40.50.720">
    <property type="entry name" value="NAD(P)-binding Rossmann-like Domain"/>
    <property type="match status" value="1"/>
</dbReference>
<dbReference type="PRINTS" id="PR00080">
    <property type="entry name" value="SDRFAMILY"/>
</dbReference>
<dbReference type="GO" id="GO:0016491">
    <property type="term" value="F:oxidoreductase activity"/>
    <property type="evidence" value="ECO:0007669"/>
    <property type="project" value="UniProtKB-KW"/>
</dbReference>
<gene>
    <name evidence="3" type="ORF">METZ01_LOCUS253252</name>
</gene>
<dbReference type="EMBL" id="UINC01068085">
    <property type="protein sequence ID" value="SVC00398.1"/>
    <property type="molecule type" value="Genomic_DNA"/>
</dbReference>
<dbReference type="PRINTS" id="PR00081">
    <property type="entry name" value="GDHRDH"/>
</dbReference>
<feature type="non-terminal residue" evidence="3">
    <location>
        <position position="250"/>
    </location>
</feature>